<dbReference type="GO" id="GO:0004888">
    <property type="term" value="F:transmembrane signaling receptor activity"/>
    <property type="evidence" value="ECO:0007669"/>
    <property type="project" value="InterPro"/>
</dbReference>
<dbReference type="InterPro" id="IPR006028">
    <property type="entry name" value="GABAA/Glycine_rcpt"/>
</dbReference>
<dbReference type="InterPro" id="IPR038050">
    <property type="entry name" value="Neuro_actylchol_rec"/>
</dbReference>
<feature type="transmembrane region" description="Helical" evidence="1">
    <location>
        <begin position="237"/>
        <end position="259"/>
    </location>
</feature>
<dbReference type="OrthoDB" id="6368471at2759"/>
<dbReference type="Gene3D" id="1.20.58.390">
    <property type="entry name" value="Neurotransmitter-gated ion-channel transmembrane domain"/>
    <property type="match status" value="1"/>
</dbReference>
<gene>
    <name evidence="2" type="ORF">E2C01_033280</name>
</gene>
<protein>
    <recommendedName>
        <fullName evidence="4">Neurotransmitter-gated ion-channel transmembrane domain-containing protein</fullName>
    </recommendedName>
</protein>
<dbReference type="GO" id="GO:0005216">
    <property type="term" value="F:monoatomic ion channel activity"/>
    <property type="evidence" value="ECO:0007669"/>
    <property type="project" value="InterPro"/>
</dbReference>
<sequence>MAQAEVKVVLQRRVGYPIISIYVPTVILLILAYLSLVFRRDNFETRVMSSLTVLLVLAALFTQASSGLTYPVCLDIYPILPRPNYIIIMTFTQTTRILVVVANSRAQTSDARVHAVLCSFNMSPQLGSSLFQTSTSLPKTSYFKMVDVWLLFSISVIFFVIVFHVIIDMAAEGKLTGDFSSIPTTVKVIPLEINEKLSSPPFSPPTRPEPRRMMLNRLLSAGGNSPDERKRLLSDKLFRQALIFIPSYFMLFNVIYWIYIFA</sequence>
<comment type="caution">
    <text evidence="2">The sequence shown here is derived from an EMBL/GenBank/DDBJ whole genome shotgun (WGS) entry which is preliminary data.</text>
</comment>
<dbReference type="InterPro" id="IPR036719">
    <property type="entry name" value="Neuro-gated_channel_TM_sf"/>
</dbReference>
<evidence type="ECO:0008006" key="4">
    <source>
        <dbReference type="Google" id="ProtNLM"/>
    </source>
</evidence>
<organism evidence="2 3">
    <name type="scientific">Portunus trituberculatus</name>
    <name type="common">Swimming crab</name>
    <name type="synonym">Neptunus trituberculatus</name>
    <dbReference type="NCBI Taxonomy" id="210409"/>
    <lineage>
        <taxon>Eukaryota</taxon>
        <taxon>Metazoa</taxon>
        <taxon>Ecdysozoa</taxon>
        <taxon>Arthropoda</taxon>
        <taxon>Crustacea</taxon>
        <taxon>Multicrustacea</taxon>
        <taxon>Malacostraca</taxon>
        <taxon>Eumalacostraca</taxon>
        <taxon>Eucarida</taxon>
        <taxon>Decapoda</taxon>
        <taxon>Pleocyemata</taxon>
        <taxon>Brachyura</taxon>
        <taxon>Eubrachyura</taxon>
        <taxon>Portunoidea</taxon>
        <taxon>Portunidae</taxon>
        <taxon>Portuninae</taxon>
        <taxon>Portunus</taxon>
    </lineage>
</organism>
<keyword evidence="1" id="KW-0472">Membrane</keyword>
<proteinExistence type="predicted"/>
<reference evidence="2 3" key="1">
    <citation type="submission" date="2019-05" db="EMBL/GenBank/DDBJ databases">
        <title>Another draft genome of Portunus trituberculatus and its Hox gene families provides insights of decapod evolution.</title>
        <authorList>
            <person name="Jeong J.-H."/>
            <person name="Song I."/>
            <person name="Kim S."/>
            <person name="Choi T."/>
            <person name="Kim D."/>
            <person name="Ryu S."/>
            <person name="Kim W."/>
        </authorList>
    </citation>
    <scope>NUCLEOTIDE SEQUENCE [LARGE SCALE GENOMIC DNA]</scope>
    <source>
        <tissue evidence="2">Muscle</tissue>
    </source>
</reference>
<feature type="transmembrane region" description="Helical" evidence="1">
    <location>
        <begin position="148"/>
        <end position="167"/>
    </location>
</feature>
<dbReference type="EMBL" id="VSRR010004459">
    <property type="protein sequence ID" value="MPC39732.1"/>
    <property type="molecule type" value="Genomic_DNA"/>
</dbReference>
<feature type="transmembrane region" description="Helical" evidence="1">
    <location>
        <begin position="14"/>
        <end position="38"/>
    </location>
</feature>
<keyword evidence="1" id="KW-1133">Transmembrane helix</keyword>
<dbReference type="Proteomes" id="UP000324222">
    <property type="component" value="Unassembled WGS sequence"/>
</dbReference>
<feature type="transmembrane region" description="Helical" evidence="1">
    <location>
        <begin position="50"/>
        <end position="72"/>
    </location>
</feature>
<dbReference type="PRINTS" id="PR00253">
    <property type="entry name" value="GABAARECEPTR"/>
</dbReference>
<dbReference type="SUPFAM" id="SSF90112">
    <property type="entry name" value="Neurotransmitter-gated ion-channel transmembrane pore"/>
    <property type="match status" value="1"/>
</dbReference>
<keyword evidence="3" id="KW-1185">Reference proteome</keyword>
<evidence type="ECO:0000256" key="1">
    <source>
        <dbReference type="SAM" id="Phobius"/>
    </source>
</evidence>
<dbReference type="AlphaFoldDB" id="A0A5B7EZQ6"/>
<accession>A0A5B7EZQ6</accession>
<evidence type="ECO:0000313" key="2">
    <source>
        <dbReference type="EMBL" id="MPC39732.1"/>
    </source>
</evidence>
<keyword evidence="1" id="KW-0812">Transmembrane</keyword>
<name>A0A5B7EZQ6_PORTR</name>
<evidence type="ECO:0000313" key="3">
    <source>
        <dbReference type="Proteomes" id="UP000324222"/>
    </source>
</evidence>
<dbReference type="GO" id="GO:0016020">
    <property type="term" value="C:membrane"/>
    <property type="evidence" value="ECO:0007669"/>
    <property type="project" value="InterPro"/>
</dbReference>